<dbReference type="InterPro" id="IPR027417">
    <property type="entry name" value="P-loop_NTPase"/>
</dbReference>
<dbReference type="Pfam" id="PF13189">
    <property type="entry name" value="Cytidylate_kin2"/>
    <property type="match status" value="1"/>
</dbReference>
<proteinExistence type="predicted"/>
<reference evidence="1 2" key="1">
    <citation type="submission" date="2022-09" db="EMBL/GenBank/DDBJ databases">
        <authorList>
            <person name="Kop L."/>
        </authorList>
    </citation>
    <scope>NUCLEOTIDE SEQUENCE [LARGE SCALE GENOMIC DNA]</scope>
    <source>
        <strain evidence="1 2">347</strain>
    </source>
</reference>
<sequence>MSATLPETVAEKIIEDKIVEWEAKKSGRSQTRPAIGAFPFIAISRDYGCLEEKLIPLFEKTFQWKVYGRNLLDHIASRDALNRSFIETLDEHHVNQLDRWVQYLISSGSVRPDEYLIKLSKLMKVIVTHENAIFVGRGAHYILADKPHGVFVKLTASFEYRANHIARLKKISQTEAEAVVRHIDRERQEFIQHHFKRDIEDASHFDIALNTQSIPAETLCQLVARVLEIKTSSTL</sequence>
<dbReference type="EMBL" id="OX336137">
    <property type="protein sequence ID" value="CAI2717650.1"/>
    <property type="molecule type" value="Genomic_DNA"/>
</dbReference>
<evidence type="ECO:0008006" key="3">
    <source>
        <dbReference type="Google" id="ProtNLM"/>
    </source>
</evidence>
<gene>
    <name evidence="1" type="ORF">NSPWAT_0791</name>
</gene>
<evidence type="ECO:0000313" key="2">
    <source>
        <dbReference type="Proteomes" id="UP001157733"/>
    </source>
</evidence>
<protein>
    <recommendedName>
        <fullName evidence="3">Cytidylate kinase</fullName>
    </recommendedName>
</protein>
<name>A0ABN8VV24_9BACT</name>
<keyword evidence="2" id="KW-1185">Reference proteome</keyword>
<dbReference type="RefSeq" id="WP_282010574.1">
    <property type="nucleotide sequence ID" value="NZ_OX336137.1"/>
</dbReference>
<accession>A0ABN8VV24</accession>
<dbReference type="Gene3D" id="3.40.50.300">
    <property type="entry name" value="P-loop containing nucleotide triphosphate hydrolases"/>
    <property type="match status" value="1"/>
</dbReference>
<organism evidence="1 2">
    <name type="scientific">Nitrospina watsonii</name>
    <dbReference type="NCBI Taxonomy" id="1323948"/>
    <lineage>
        <taxon>Bacteria</taxon>
        <taxon>Pseudomonadati</taxon>
        <taxon>Nitrospinota/Tectimicrobiota group</taxon>
        <taxon>Nitrospinota</taxon>
        <taxon>Nitrospinia</taxon>
        <taxon>Nitrospinales</taxon>
        <taxon>Nitrospinaceae</taxon>
        <taxon>Nitrospina</taxon>
    </lineage>
</organism>
<dbReference type="Proteomes" id="UP001157733">
    <property type="component" value="Chromosome"/>
</dbReference>
<evidence type="ECO:0000313" key="1">
    <source>
        <dbReference type="EMBL" id="CAI2717650.1"/>
    </source>
</evidence>